<feature type="compositionally biased region" description="Basic and acidic residues" evidence="9">
    <location>
        <begin position="1112"/>
        <end position="1130"/>
    </location>
</feature>
<dbReference type="PROSITE" id="PS50259">
    <property type="entry name" value="G_PROTEIN_RECEP_F3_4"/>
    <property type="match status" value="1"/>
</dbReference>
<reference evidence="13" key="1">
    <citation type="submission" date="2023-08" db="EMBL/GenBank/DDBJ databases">
        <authorList>
            <person name="Audoor S."/>
            <person name="Bilcke G."/>
        </authorList>
    </citation>
    <scope>NUCLEOTIDE SEQUENCE</scope>
</reference>
<gene>
    <name evidence="13" type="ORF">CYCCA115_LOCUS4377</name>
</gene>
<feature type="chain" id="PRO_5042194670" description="G-protein coupled receptors family 3 profile domain-containing protein" evidence="11">
    <location>
        <begin position="28"/>
        <end position="1130"/>
    </location>
</feature>
<feature type="transmembrane region" description="Helical" evidence="10">
    <location>
        <begin position="866"/>
        <end position="887"/>
    </location>
</feature>
<dbReference type="AlphaFoldDB" id="A0AAD2CN00"/>
<protein>
    <recommendedName>
        <fullName evidence="12">G-protein coupled receptors family 3 profile domain-containing protein</fullName>
    </recommendedName>
</protein>
<dbReference type="Proteomes" id="UP001295423">
    <property type="component" value="Unassembled WGS sequence"/>
</dbReference>
<proteinExistence type="predicted"/>
<sequence>MSWVRQCWALCLLFLFLALSSCPTTQAQKCDPCIERSEYNLKAILHGGSDDSFWLEIQAAMRQAALDMRVNLELELSPETLSPEEMALRIVAAIDSRDSFDALIVTIPSPEVKTAVKSAIDSGIPVFGLNLGSEDARSIGVRGFVAQDEYRAGQAAAEEFARITNVTNALLIHSDIKSQGLEARSRGFVDAFANMHNVTFGTNATVVDEIFVDATDIFGKVTSINRVFEENCRYDAVMVVDEDTLQVALAASQEHNCGGITHIGAFDETPTILSEVIAGNVAFGVSQQHYLQGVLPVYMASIYVTTQKTLALPVDEDVYLAGPTIIRKDNVPTDALQQCAKDAFPICPNTKNPSGDEAICECTDKKAIRIGGVLHGITTDTFWDPVFASARQAADDMDVELALIRFQPDANDQIYFQMAARIKALCEDGVDGIFVTIPSDVVLDSIMRCKELNVPVVSINSGGDKSLELDLLNHIGMVEYSAGYGAGTRMVAAGMKKGYCLQHEFGILSLIERCRGFEDAINEFGQGATFQGSFDVSRDNKVEYGLQVEAAVANPNGDWAGVGLLLTGSVQVPAYTEFLVPKHPEVLAGSFDLSPDVYAGIDGGTLLFGIDQVPYLQGNTPVYTLTIEAYTKQVLKNHFLETGPSFVLSPPSDDQIICEGNFYQVCTERPEEDYNTISEGLHIFGFAALGILLGLCACCLAWMISCRDLWVVRISQPLFLYIILFGTVVSSIAIPFLGFETEYRFVQDIASGELTSVVNPEIGTVDAACMAVPWLYGLGFAITFSAMFAKIQRVRLIYRAGVEMRRKRVELKDVASIMVVIMTIEGAILLTWQLYDPHQWERVVLQEDEGFTTESYGYCTSDSGNYFWMAIVAFHVVCLLYALVLAFQTKDINAEYAESGSLFLAVMFMFQTQVLVIPLVALVQDDSNVFFFIRCIAVLLQNFTVLLLLFVPKMYKTLKGEGNVNPANQARIDLSARATNTGRISGVNMTNASLASRYGGDMSGQFDADDSSRGFGLEDMGTLLRRTDTSSSQDKLSSEEAQEKAPEKALAIIPNPKKTLPPTPPITPLNNRNSSVSSVDVWASQCERVDEESEEKVIAENDDGSAIGTDEGVNKDDKENTGEEALKDLA</sequence>
<feature type="transmembrane region" description="Helical" evidence="10">
    <location>
        <begin position="899"/>
        <end position="923"/>
    </location>
</feature>
<keyword evidence="7" id="KW-0325">Glycoprotein</keyword>
<evidence type="ECO:0000256" key="3">
    <source>
        <dbReference type="ARBA" id="ARBA00022989"/>
    </source>
</evidence>
<evidence type="ECO:0000259" key="12">
    <source>
        <dbReference type="PROSITE" id="PS50259"/>
    </source>
</evidence>
<dbReference type="SUPFAM" id="SSF53822">
    <property type="entry name" value="Periplasmic binding protein-like I"/>
    <property type="match status" value="2"/>
</dbReference>
<evidence type="ECO:0000256" key="8">
    <source>
        <dbReference type="ARBA" id="ARBA00023224"/>
    </source>
</evidence>
<keyword evidence="11" id="KW-0732">Signal</keyword>
<dbReference type="Pfam" id="PF13407">
    <property type="entry name" value="Peripla_BP_4"/>
    <property type="match status" value="2"/>
</dbReference>
<organism evidence="13 14">
    <name type="scientific">Cylindrotheca closterium</name>
    <dbReference type="NCBI Taxonomy" id="2856"/>
    <lineage>
        <taxon>Eukaryota</taxon>
        <taxon>Sar</taxon>
        <taxon>Stramenopiles</taxon>
        <taxon>Ochrophyta</taxon>
        <taxon>Bacillariophyta</taxon>
        <taxon>Bacillariophyceae</taxon>
        <taxon>Bacillariophycidae</taxon>
        <taxon>Bacillariales</taxon>
        <taxon>Bacillariaceae</taxon>
        <taxon>Cylindrotheca</taxon>
    </lineage>
</organism>
<evidence type="ECO:0000256" key="1">
    <source>
        <dbReference type="ARBA" id="ARBA00004141"/>
    </source>
</evidence>
<dbReference type="InterPro" id="IPR017978">
    <property type="entry name" value="GPCR_3_C"/>
</dbReference>
<comment type="caution">
    <text evidence="13">The sequence shown here is derived from an EMBL/GenBank/DDBJ whole genome shotgun (WGS) entry which is preliminary data.</text>
</comment>
<dbReference type="InterPro" id="IPR002455">
    <property type="entry name" value="GPCR3_GABA-B"/>
</dbReference>
<keyword evidence="6" id="KW-0675">Receptor</keyword>
<name>A0AAD2CN00_9STRA</name>
<dbReference type="InterPro" id="IPR028082">
    <property type="entry name" value="Peripla_BP_I"/>
</dbReference>
<evidence type="ECO:0000256" key="4">
    <source>
        <dbReference type="ARBA" id="ARBA00023040"/>
    </source>
</evidence>
<feature type="compositionally biased region" description="Low complexity" evidence="9">
    <location>
        <begin position="1068"/>
        <end position="1081"/>
    </location>
</feature>
<feature type="region of interest" description="Disordered" evidence="9">
    <location>
        <begin position="1024"/>
        <end position="1130"/>
    </location>
</feature>
<dbReference type="CDD" id="cd15047">
    <property type="entry name" value="7tmC_GABA-B-like"/>
    <property type="match status" value="1"/>
</dbReference>
<keyword evidence="3 10" id="KW-1133">Transmembrane helix</keyword>
<keyword evidence="4" id="KW-0297">G-protein coupled receptor</keyword>
<evidence type="ECO:0000256" key="10">
    <source>
        <dbReference type="SAM" id="Phobius"/>
    </source>
</evidence>
<accession>A0AAD2CN00</accession>
<dbReference type="PANTHER" id="PTHR10519:SF20">
    <property type="entry name" value="G-PROTEIN COUPLED RECEPTOR 156-RELATED"/>
    <property type="match status" value="1"/>
</dbReference>
<evidence type="ECO:0000313" key="13">
    <source>
        <dbReference type="EMBL" id="CAJ1935040.1"/>
    </source>
</evidence>
<evidence type="ECO:0000313" key="14">
    <source>
        <dbReference type="Proteomes" id="UP001295423"/>
    </source>
</evidence>
<dbReference type="GO" id="GO:0038039">
    <property type="term" value="C:G protein-coupled receptor heterodimeric complex"/>
    <property type="evidence" value="ECO:0007669"/>
    <property type="project" value="TreeGrafter"/>
</dbReference>
<evidence type="ECO:0000256" key="9">
    <source>
        <dbReference type="SAM" id="MobiDB-lite"/>
    </source>
</evidence>
<feature type="transmembrane region" description="Helical" evidence="10">
    <location>
        <begin position="929"/>
        <end position="951"/>
    </location>
</feature>
<dbReference type="Pfam" id="PF00003">
    <property type="entry name" value="7tm_3"/>
    <property type="match status" value="1"/>
</dbReference>
<feature type="domain" description="G-protein coupled receptors family 3 profile" evidence="12">
    <location>
        <begin position="767"/>
        <end position="958"/>
    </location>
</feature>
<feature type="signal peptide" evidence="11">
    <location>
        <begin position="1"/>
        <end position="27"/>
    </location>
</feature>
<keyword evidence="8" id="KW-0807">Transducer</keyword>
<comment type="subcellular location">
    <subcellularLocation>
        <location evidence="1">Membrane</location>
        <topology evidence="1">Multi-pass membrane protein</topology>
    </subcellularLocation>
</comment>
<feature type="transmembrane region" description="Helical" evidence="10">
    <location>
        <begin position="814"/>
        <end position="835"/>
    </location>
</feature>
<evidence type="ECO:0000256" key="5">
    <source>
        <dbReference type="ARBA" id="ARBA00023136"/>
    </source>
</evidence>
<feature type="transmembrane region" description="Helical" evidence="10">
    <location>
        <begin position="771"/>
        <end position="789"/>
    </location>
</feature>
<feature type="transmembrane region" description="Helical" evidence="10">
    <location>
        <begin position="718"/>
        <end position="738"/>
    </location>
</feature>
<keyword evidence="14" id="KW-1185">Reference proteome</keyword>
<dbReference type="PROSITE" id="PS51257">
    <property type="entry name" value="PROKAR_LIPOPROTEIN"/>
    <property type="match status" value="1"/>
</dbReference>
<dbReference type="EMBL" id="CAKOGP040000446">
    <property type="protein sequence ID" value="CAJ1935040.1"/>
    <property type="molecule type" value="Genomic_DNA"/>
</dbReference>
<dbReference type="PANTHER" id="PTHR10519">
    <property type="entry name" value="GABA-B RECEPTOR"/>
    <property type="match status" value="1"/>
</dbReference>
<feature type="compositionally biased region" description="Basic and acidic residues" evidence="9">
    <location>
        <begin position="1036"/>
        <end position="1047"/>
    </location>
</feature>
<feature type="transmembrane region" description="Helical" evidence="10">
    <location>
        <begin position="683"/>
        <end position="706"/>
    </location>
</feature>
<evidence type="ECO:0000256" key="11">
    <source>
        <dbReference type="SAM" id="SignalP"/>
    </source>
</evidence>
<evidence type="ECO:0000256" key="7">
    <source>
        <dbReference type="ARBA" id="ARBA00023180"/>
    </source>
</evidence>
<dbReference type="GO" id="GO:0004965">
    <property type="term" value="F:G protein-coupled GABA receptor activity"/>
    <property type="evidence" value="ECO:0007669"/>
    <property type="project" value="InterPro"/>
</dbReference>
<keyword evidence="5 10" id="KW-0472">Membrane</keyword>
<keyword evidence="2 10" id="KW-0812">Transmembrane</keyword>
<dbReference type="Gene3D" id="3.40.50.2300">
    <property type="match status" value="4"/>
</dbReference>
<evidence type="ECO:0000256" key="6">
    <source>
        <dbReference type="ARBA" id="ARBA00023170"/>
    </source>
</evidence>
<dbReference type="InterPro" id="IPR025997">
    <property type="entry name" value="SBP_2_dom"/>
</dbReference>
<evidence type="ECO:0000256" key="2">
    <source>
        <dbReference type="ARBA" id="ARBA00022692"/>
    </source>
</evidence>